<evidence type="ECO:0000256" key="2">
    <source>
        <dbReference type="ARBA" id="ARBA00010734"/>
    </source>
</evidence>
<dbReference type="GO" id="GO:0034388">
    <property type="term" value="C:Pwp2p-containing subcomplex of 90S preribosome"/>
    <property type="evidence" value="ECO:0007669"/>
    <property type="project" value="TreeGrafter"/>
</dbReference>
<dbReference type="SMART" id="SM00386">
    <property type="entry name" value="HAT"/>
    <property type="match status" value="2"/>
</dbReference>
<feature type="coiled-coil region" evidence="6">
    <location>
        <begin position="193"/>
        <end position="223"/>
    </location>
</feature>
<organism evidence="8 9">
    <name type="scientific">Elsinoe australis</name>
    <dbReference type="NCBI Taxonomy" id="40998"/>
    <lineage>
        <taxon>Eukaryota</taxon>
        <taxon>Fungi</taxon>
        <taxon>Dikarya</taxon>
        <taxon>Ascomycota</taxon>
        <taxon>Pezizomycotina</taxon>
        <taxon>Dothideomycetes</taxon>
        <taxon>Dothideomycetidae</taxon>
        <taxon>Myriangiales</taxon>
        <taxon>Elsinoaceae</taxon>
        <taxon>Elsinoe</taxon>
    </lineage>
</organism>
<dbReference type="Proteomes" id="UP000243723">
    <property type="component" value="Unassembled WGS sequence"/>
</dbReference>
<evidence type="ECO:0000256" key="6">
    <source>
        <dbReference type="SAM" id="Coils"/>
    </source>
</evidence>
<evidence type="ECO:0000313" key="9">
    <source>
        <dbReference type="Proteomes" id="UP000243723"/>
    </source>
</evidence>
<dbReference type="InterPro" id="IPR055347">
    <property type="entry name" value="UTP6_N"/>
</dbReference>
<dbReference type="GO" id="GO:0000462">
    <property type="term" value="P:maturation of SSU-rRNA from tricistronic rRNA transcript (SSU-rRNA, 5.8S rRNA, LSU-rRNA)"/>
    <property type="evidence" value="ECO:0007669"/>
    <property type="project" value="InterPro"/>
</dbReference>
<comment type="similarity">
    <text evidence="2">Belongs to the UTP6 family.</text>
</comment>
<dbReference type="PANTHER" id="PTHR23271">
    <property type="entry name" value="HEPATOCELLULAR CARCINOMA-ASSOCIATED ANTIGEN 66"/>
    <property type="match status" value="1"/>
</dbReference>
<accession>A0A2P7YRA8</accession>
<evidence type="ECO:0000256" key="1">
    <source>
        <dbReference type="ARBA" id="ARBA00004604"/>
    </source>
</evidence>
<keyword evidence="3" id="KW-0698">rRNA processing</keyword>
<protein>
    <recommendedName>
        <fullName evidence="7">U3 small nucleolar RNA-associated protein 6 N-terminal domain-containing protein</fullName>
    </recommendedName>
</protein>
<evidence type="ECO:0000256" key="4">
    <source>
        <dbReference type="ARBA" id="ARBA00022737"/>
    </source>
</evidence>
<dbReference type="GO" id="GO:0032040">
    <property type="term" value="C:small-subunit processome"/>
    <property type="evidence" value="ECO:0007669"/>
    <property type="project" value="TreeGrafter"/>
</dbReference>
<dbReference type="InterPro" id="IPR003107">
    <property type="entry name" value="HAT"/>
</dbReference>
<gene>
    <name evidence="8" type="ORF">B9Z65_6052</name>
</gene>
<dbReference type="SUPFAM" id="SSF48452">
    <property type="entry name" value="TPR-like"/>
    <property type="match status" value="1"/>
</dbReference>
<evidence type="ECO:0000313" key="8">
    <source>
        <dbReference type="EMBL" id="PSK38499.1"/>
    </source>
</evidence>
<dbReference type="STRING" id="40998.A0A2P7YRA8"/>
<dbReference type="Pfam" id="PF08640">
    <property type="entry name" value="U3_assoc_6"/>
    <property type="match status" value="1"/>
</dbReference>
<comment type="subcellular location">
    <subcellularLocation>
        <location evidence="1">Nucleus</location>
        <location evidence="1">Nucleolus</location>
    </subcellularLocation>
</comment>
<feature type="domain" description="U3 small nucleolar RNA-associated protein 6 N-terminal" evidence="7">
    <location>
        <begin position="13"/>
        <end position="84"/>
    </location>
</feature>
<dbReference type="InterPro" id="IPR011990">
    <property type="entry name" value="TPR-like_helical_dom_sf"/>
</dbReference>
<dbReference type="GO" id="GO:0030515">
    <property type="term" value="F:snoRNA binding"/>
    <property type="evidence" value="ECO:0007669"/>
    <property type="project" value="InterPro"/>
</dbReference>
<evidence type="ECO:0000256" key="3">
    <source>
        <dbReference type="ARBA" id="ARBA00022552"/>
    </source>
</evidence>
<dbReference type="Gene3D" id="1.25.40.10">
    <property type="entry name" value="Tetratricopeptide repeat domain"/>
    <property type="match status" value="1"/>
</dbReference>
<keyword evidence="6" id="KW-0175">Coiled coil</keyword>
<dbReference type="AlphaFoldDB" id="A0A2P7YRA8"/>
<comment type="caution">
    <text evidence="8">The sequence shown here is derived from an EMBL/GenBank/DDBJ whole genome shotgun (WGS) entry which is preliminary data.</text>
</comment>
<evidence type="ECO:0000259" key="7">
    <source>
        <dbReference type="Pfam" id="PF08640"/>
    </source>
</evidence>
<dbReference type="PANTHER" id="PTHR23271:SF1">
    <property type="entry name" value="U3 SMALL NUCLEOLAR RNA-ASSOCIATED PROTEIN 6 HOMOLOG"/>
    <property type="match status" value="1"/>
</dbReference>
<evidence type="ECO:0000256" key="5">
    <source>
        <dbReference type="ARBA" id="ARBA00023242"/>
    </source>
</evidence>
<reference evidence="8 9" key="1">
    <citation type="submission" date="2017-05" db="EMBL/GenBank/DDBJ databases">
        <title>Draft genome sequence of Elsinoe australis.</title>
        <authorList>
            <person name="Cheng Q."/>
        </authorList>
    </citation>
    <scope>NUCLEOTIDE SEQUENCE [LARGE SCALE GENOMIC DNA]</scope>
    <source>
        <strain evidence="8 9">NL1</strain>
    </source>
</reference>
<sequence>MAAAASDKARFYLEQSVPELREFKEKGIFSPAEITAIASKRSAFEHQINMAGAATPTDFARYASYEMNLDQLRKKRCKRMGVKGTNFAGQRRVFSVLERGVRRFSGDMGLWMQYLEFCRDEGANSKLAKGITKVLRLHPTKWELWVWASRHYFEAQGDMALARSYMQRGLRFCGREKELWVQFLKLEMVYVAKVNARRKILKLDEEVKDVDEQQDERDFLEADEIALPTVTAADLEPELKDRSLAIDDATIKNLSKSPALSGAIPMAIVEAAATTFNKSSSVLEDLFDCVATFTDVPCTRKILQQILDLMPSDSKQANAGLIRMACDARLGITGANPRSAAFIPAFQQLLSKFKAIPRDTIDGRIIANTRILTVTIPYLEDQHELVEEVVAVLEAVTHRNVEELESVAAKRSSGGKDPIEGLAKKLSQHGVKTTTLSQYGLGRETGAD</sequence>
<proteinExistence type="inferred from homology"/>
<dbReference type="OrthoDB" id="28112at2759"/>
<keyword evidence="5" id="KW-0539">Nucleus</keyword>
<dbReference type="EMBL" id="NHZQ01000399">
    <property type="protein sequence ID" value="PSK38499.1"/>
    <property type="molecule type" value="Genomic_DNA"/>
</dbReference>
<keyword evidence="4" id="KW-0677">Repeat</keyword>
<keyword evidence="9" id="KW-1185">Reference proteome</keyword>
<name>A0A2P7YRA8_9PEZI</name>
<dbReference type="InterPro" id="IPR013949">
    <property type="entry name" value="Utp6"/>
</dbReference>